<organism evidence="1">
    <name type="scientific">marine sediment metagenome</name>
    <dbReference type="NCBI Taxonomy" id="412755"/>
    <lineage>
        <taxon>unclassified sequences</taxon>
        <taxon>metagenomes</taxon>
        <taxon>ecological metagenomes</taxon>
    </lineage>
</organism>
<proteinExistence type="predicted"/>
<dbReference type="AlphaFoldDB" id="A0A0F9KG66"/>
<comment type="caution">
    <text evidence="1">The sequence shown here is derived from an EMBL/GenBank/DDBJ whole genome shotgun (WGS) entry which is preliminary data.</text>
</comment>
<accession>A0A0F9KG66</accession>
<sequence>MKFEIKSATNGFILKCEDDGELYVHQESDEIEVFADFLRLLCDAYGPQDGRHEAQRIHILVRPGDKHPDFNGCPECGEHRG</sequence>
<reference evidence="1" key="1">
    <citation type="journal article" date="2015" name="Nature">
        <title>Complex archaea that bridge the gap between prokaryotes and eukaryotes.</title>
        <authorList>
            <person name="Spang A."/>
            <person name="Saw J.H."/>
            <person name="Jorgensen S.L."/>
            <person name="Zaremba-Niedzwiedzka K."/>
            <person name="Martijn J."/>
            <person name="Lind A.E."/>
            <person name="van Eijk R."/>
            <person name="Schleper C."/>
            <person name="Guy L."/>
            <person name="Ettema T.J."/>
        </authorList>
    </citation>
    <scope>NUCLEOTIDE SEQUENCE</scope>
</reference>
<dbReference type="EMBL" id="LAZR01008107">
    <property type="protein sequence ID" value="KKM80923.1"/>
    <property type="molecule type" value="Genomic_DNA"/>
</dbReference>
<protein>
    <submittedName>
        <fullName evidence="1">Uncharacterized protein</fullName>
    </submittedName>
</protein>
<gene>
    <name evidence="1" type="ORF">LCGC14_1334920</name>
</gene>
<evidence type="ECO:0000313" key="1">
    <source>
        <dbReference type="EMBL" id="KKM80923.1"/>
    </source>
</evidence>
<name>A0A0F9KG66_9ZZZZ</name>